<sequence>MAQAPLAQERAQGKALRRATCASGTSRCSPPVPIQRNRRAHRVRSHPKSYTPSMDSTAYAEREGRAEVGPATGTMMMLHCLFAMVFAAGTLGVLNCLGFVVRSGSCCPASEGYSPCEMWQDCRSLLSFVLGALLCCILTHERQTADGCSKVQLYTCLL</sequence>
<reference evidence="3" key="1">
    <citation type="submission" date="2021-01" db="EMBL/GenBank/DDBJ databases">
        <authorList>
            <person name="Corre E."/>
            <person name="Pelletier E."/>
            <person name="Niang G."/>
            <person name="Scheremetjew M."/>
            <person name="Finn R."/>
            <person name="Kale V."/>
            <person name="Holt S."/>
            <person name="Cochrane G."/>
            <person name="Meng A."/>
            <person name="Brown T."/>
            <person name="Cohen L."/>
        </authorList>
    </citation>
    <scope>NUCLEOTIDE SEQUENCE</scope>
    <source>
        <strain evidence="3">OF101</strain>
    </source>
</reference>
<feature type="compositionally biased region" description="Basic residues" evidence="1">
    <location>
        <begin position="36"/>
        <end position="47"/>
    </location>
</feature>
<evidence type="ECO:0000256" key="2">
    <source>
        <dbReference type="SAM" id="Phobius"/>
    </source>
</evidence>
<name>A0A7S1W889_ALECA</name>
<feature type="transmembrane region" description="Helical" evidence="2">
    <location>
        <begin position="80"/>
        <end position="101"/>
    </location>
</feature>
<organism evidence="3">
    <name type="scientific">Alexandrium catenella</name>
    <name type="common">Red tide dinoflagellate</name>
    <name type="synonym">Gonyaulax catenella</name>
    <dbReference type="NCBI Taxonomy" id="2925"/>
    <lineage>
        <taxon>Eukaryota</taxon>
        <taxon>Sar</taxon>
        <taxon>Alveolata</taxon>
        <taxon>Dinophyceae</taxon>
        <taxon>Gonyaulacales</taxon>
        <taxon>Pyrocystaceae</taxon>
        <taxon>Alexandrium</taxon>
    </lineage>
</organism>
<proteinExistence type="predicted"/>
<keyword evidence="2" id="KW-0812">Transmembrane</keyword>
<protein>
    <submittedName>
        <fullName evidence="3">Uncharacterized protein</fullName>
    </submittedName>
</protein>
<evidence type="ECO:0000313" key="3">
    <source>
        <dbReference type="EMBL" id="CAD9153625.1"/>
    </source>
</evidence>
<keyword evidence="2" id="KW-0472">Membrane</keyword>
<evidence type="ECO:0000256" key="1">
    <source>
        <dbReference type="SAM" id="MobiDB-lite"/>
    </source>
</evidence>
<feature type="region of interest" description="Disordered" evidence="1">
    <location>
        <begin position="1"/>
        <end position="59"/>
    </location>
</feature>
<gene>
    <name evidence="3" type="ORF">ACAT0790_LOCUS33019</name>
</gene>
<keyword evidence="2" id="KW-1133">Transmembrane helix</keyword>
<accession>A0A7S1W889</accession>
<dbReference type="EMBL" id="HBGE01054798">
    <property type="protein sequence ID" value="CAD9153625.1"/>
    <property type="molecule type" value="Transcribed_RNA"/>
</dbReference>
<dbReference type="AlphaFoldDB" id="A0A7S1W889"/>